<protein>
    <submittedName>
        <fullName evidence="1">Uncharacterized protein</fullName>
    </submittedName>
</protein>
<gene>
    <name evidence="1" type="ORF">CPY51_14830</name>
</gene>
<dbReference type="Proteomes" id="UP000248925">
    <property type="component" value="Unassembled WGS sequence"/>
</dbReference>
<dbReference type="OrthoDB" id="7596689at2"/>
<keyword evidence="2" id="KW-1185">Reference proteome</keyword>
<evidence type="ECO:0000313" key="2">
    <source>
        <dbReference type="Proteomes" id="UP000248925"/>
    </source>
</evidence>
<dbReference type="EMBL" id="PCDP01000036">
    <property type="protein sequence ID" value="PZM12830.1"/>
    <property type="molecule type" value="Genomic_DNA"/>
</dbReference>
<organism evidence="1 2">
    <name type="scientific">Rhizobium tubonense</name>
    <dbReference type="NCBI Taxonomy" id="484088"/>
    <lineage>
        <taxon>Bacteria</taxon>
        <taxon>Pseudomonadati</taxon>
        <taxon>Pseudomonadota</taxon>
        <taxon>Alphaproteobacteria</taxon>
        <taxon>Hyphomicrobiales</taxon>
        <taxon>Rhizobiaceae</taxon>
        <taxon>Rhizobium/Agrobacterium group</taxon>
        <taxon>Rhizobium</taxon>
    </lineage>
</organism>
<evidence type="ECO:0000313" key="1">
    <source>
        <dbReference type="EMBL" id="PZM12830.1"/>
    </source>
</evidence>
<accession>A0A2W4EQC8</accession>
<reference evidence="1 2" key="1">
    <citation type="journal article" date="2018" name="Sci. Rep.">
        <title>Rhizobium tumorigenes sp. nov., a novel plant tumorigenic bacterium isolated from cane gall tumors on thornless blackberry.</title>
        <authorList>
            <person name="Kuzmanovi N."/>
            <person name="Smalla K."/>
            <person name="Gronow S."/>
            <person name="PuBawska J."/>
        </authorList>
    </citation>
    <scope>NUCLEOTIDE SEQUENCE [LARGE SCALE GENOMIC DNA]</scope>
    <source>
        <strain evidence="1 2">CCBAU 85046</strain>
    </source>
</reference>
<sequence length="82" mass="9568">MNSEKLENPVPEEKTAATMALEEFSQRFVGHMLRHPDFEPLHEGRSLRKYAEDIALTYWEELHPEGLSPEECADSDMSYWGR</sequence>
<dbReference type="AlphaFoldDB" id="A0A2W4EQC8"/>
<comment type="caution">
    <text evidence="1">The sequence shown here is derived from an EMBL/GenBank/DDBJ whole genome shotgun (WGS) entry which is preliminary data.</text>
</comment>
<proteinExistence type="predicted"/>
<dbReference type="RefSeq" id="WP_111161025.1">
    <property type="nucleotide sequence ID" value="NZ_PCDP01000036.1"/>
</dbReference>
<name>A0A2W4EQC8_9HYPH</name>